<organism evidence="1 2">
    <name type="scientific">Corchorus capsularis</name>
    <name type="common">Jute</name>
    <dbReference type="NCBI Taxonomy" id="210143"/>
    <lineage>
        <taxon>Eukaryota</taxon>
        <taxon>Viridiplantae</taxon>
        <taxon>Streptophyta</taxon>
        <taxon>Embryophyta</taxon>
        <taxon>Tracheophyta</taxon>
        <taxon>Spermatophyta</taxon>
        <taxon>Magnoliopsida</taxon>
        <taxon>eudicotyledons</taxon>
        <taxon>Gunneridae</taxon>
        <taxon>Pentapetalae</taxon>
        <taxon>rosids</taxon>
        <taxon>malvids</taxon>
        <taxon>Malvales</taxon>
        <taxon>Malvaceae</taxon>
        <taxon>Grewioideae</taxon>
        <taxon>Apeibeae</taxon>
        <taxon>Corchorus</taxon>
    </lineage>
</organism>
<dbReference type="AlphaFoldDB" id="A0A1R3KVT2"/>
<evidence type="ECO:0000313" key="2">
    <source>
        <dbReference type="Proteomes" id="UP000188268"/>
    </source>
</evidence>
<sequence>ETEKNSSMATSHNLKYAKIHHWLMS</sequence>
<keyword evidence="2" id="KW-1185">Reference proteome</keyword>
<feature type="non-terminal residue" evidence="1">
    <location>
        <position position="1"/>
    </location>
</feature>
<dbReference type="EMBL" id="AWWV01001510">
    <property type="protein sequence ID" value="OMP11166.1"/>
    <property type="molecule type" value="Genomic_DNA"/>
</dbReference>
<proteinExistence type="predicted"/>
<gene>
    <name evidence="1" type="ORF">CCACVL1_00646</name>
</gene>
<name>A0A1R3KVT2_COCAP</name>
<accession>A0A1R3KVT2</accession>
<evidence type="ECO:0000313" key="1">
    <source>
        <dbReference type="EMBL" id="OMP11166.1"/>
    </source>
</evidence>
<protein>
    <submittedName>
        <fullName evidence="1">Uncharacterized protein</fullName>
    </submittedName>
</protein>
<feature type="non-terminal residue" evidence="1">
    <location>
        <position position="25"/>
    </location>
</feature>
<dbReference type="Gramene" id="OMP11166">
    <property type="protein sequence ID" value="OMP11166"/>
    <property type="gene ID" value="CCACVL1_00646"/>
</dbReference>
<comment type="caution">
    <text evidence="1">The sequence shown here is derived from an EMBL/GenBank/DDBJ whole genome shotgun (WGS) entry which is preliminary data.</text>
</comment>
<dbReference type="Proteomes" id="UP000188268">
    <property type="component" value="Unassembled WGS sequence"/>
</dbReference>
<reference evidence="1 2" key="1">
    <citation type="submission" date="2013-09" db="EMBL/GenBank/DDBJ databases">
        <title>Corchorus capsularis genome sequencing.</title>
        <authorList>
            <person name="Alam M."/>
            <person name="Haque M.S."/>
            <person name="Islam M.S."/>
            <person name="Emdad E.M."/>
            <person name="Islam M.M."/>
            <person name="Ahmed B."/>
            <person name="Halim A."/>
            <person name="Hossen Q.M.M."/>
            <person name="Hossain M.Z."/>
            <person name="Ahmed R."/>
            <person name="Khan M.M."/>
            <person name="Islam R."/>
            <person name="Rashid M.M."/>
            <person name="Khan S.A."/>
            <person name="Rahman M.S."/>
            <person name="Alam M."/>
        </authorList>
    </citation>
    <scope>NUCLEOTIDE SEQUENCE [LARGE SCALE GENOMIC DNA]</scope>
    <source>
        <strain evidence="2">cv. CVL-1</strain>
        <tissue evidence="1">Whole seedling</tissue>
    </source>
</reference>